<name>A0AAQ3KGS8_9LILI</name>
<dbReference type="InterPro" id="IPR044595">
    <property type="entry name" value="KMD1-4"/>
</dbReference>
<dbReference type="AlphaFoldDB" id="A0AAQ3KGS8"/>
<dbReference type="Proteomes" id="UP001327560">
    <property type="component" value="Chromosome 5"/>
</dbReference>
<dbReference type="GO" id="GO:2000762">
    <property type="term" value="P:regulation of phenylpropanoid metabolic process"/>
    <property type="evidence" value="ECO:0007669"/>
    <property type="project" value="InterPro"/>
</dbReference>
<dbReference type="SMART" id="SM00612">
    <property type="entry name" value="Kelch"/>
    <property type="match status" value="2"/>
</dbReference>
<evidence type="ECO:0000313" key="2">
    <source>
        <dbReference type="Proteomes" id="UP001327560"/>
    </source>
</evidence>
<dbReference type="Gene3D" id="2.120.10.80">
    <property type="entry name" value="Kelch-type beta propeller"/>
    <property type="match status" value="1"/>
</dbReference>
<keyword evidence="2" id="KW-1185">Reference proteome</keyword>
<dbReference type="PANTHER" id="PTHR46407:SF3">
    <property type="entry name" value="OS02G0208700 PROTEIN"/>
    <property type="match status" value="1"/>
</dbReference>
<reference evidence="1 2" key="1">
    <citation type="submission" date="2023-10" db="EMBL/GenBank/DDBJ databases">
        <title>Chromosome-scale genome assembly provides insights into flower coloration mechanisms of Canna indica.</title>
        <authorList>
            <person name="Li C."/>
        </authorList>
    </citation>
    <scope>NUCLEOTIDE SEQUENCE [LARGE SCALE GENOMIC DNA]</scope>
    <source>
        <tissue evidence="1">Flower</tissue>
    </source>
</reference>
<gene>
    <name evidence="1" type="ORF">Cni_G16886</name>
</gene>
<dbReference type="SUPFAM" id="SSF81383">
    <property type="entry name" value="F-box domain"/>
    <property type="match status" value="1"/>
</dbReference>
<evidence type="ECO:0000313" key="1">
    <source>
        <dbReference type="EMBL" id="WOL08134.1"/>
    </source>
</evidence>
<evidence type="ECO:0008006" key="3">
    <source>
        <dbReference type="Google" id="ProtNLM"/>
    </source>
</evidence>
<organism evidence="1 2">
    <name type="scientific">Canna indica</name>
    <name type="common">Indian-shot</name>
    <dbReference type="NCBI Taxonomy" id="4628"/>
    <lineage>
        <taxon>Eukaryota</taxon>
        <taxon>Viridiplantae</taxon>
        <taxon>Streptophyta</taxon>
        <taxon>Embryophyta</taxon>
        <taxon>Tracheophyta</taxon>
        <taxon>Spermatophyta</taxon>
        <taxon>Magnoliopsida</taxon>
        <taxon>Liliopsida</taxon>
        <taxon>Zingiberales</taxon>
        <taxon>Cannaceae</taxon>
        <taxon>Canna</taxon>
    </lineage>
</organism>
<dbReference type="GO" id="GO:0080037">
    <property type="term" value="P:negative regulation of cytokinin-activated signaling pathway"/>
    <property type="evidence" value="ECO:0007669"/>
    <property type="project" value="InterPro"/>
</dbReference>
<dbReference type="Pfam" id="PF01344">
    <property type="entry name" value="Kelch_1"/>
    <property type="match status" value="2"/>
</dbReference>
<dbReference type="PANTHER" id="PTHR46407">
    <property type="entry name" value="OS02G0208700 PROTEIN"/>
    <property type="match status" value="1"/>
</dbReference>
<dbReference type="CDD" id="cd22152">
    <property type="entry name" value="F-box_AtAFR-like"/>
    <property type="match status" value="1"/>
</dbReference>
<proteinExistence type="predicted"/>
<dbReference type="InterPro" id="IPR006652">
    <property type="entry name" value="Kelch_1"/>
</dbReference>
<dbReference type="InterPro" id="IPR015915">
    <property type="entry name" value="Kelch-typ_b-propeller"/>
</dbReference>
<accession>A0AAQ3KGS8</accession>
<dbReference type="InterPro" id="IPR036047">
    <property type="entry name" value="F-box-like_dom_sf"/>
</dbReference>
<protein>
    <recommendedName>
        <fullName evidence="3">F-box/kelch-repeat protein</fullName>
    </recommendedName>
</protein>
<dbReference type="SUPFAM" id="SSF117281">
    <property type="entry name" value="Kelch motif"/>
    <property type="match status" value="1"/>
</dbReference>
<dbReference type="EMBL" id="CP136894">
    <property type="protein sequence ID" value="WOL08134.1"/>
    <property type="molecule type" value="Genomic_DNA"/>
</dbReference>
<sequence>MEELIPGLPDEIARECLIRIHYDTFPTARSVCRLWQREIRSSFFHRLRKTAGLTTPVIAFAQAEPPLAPAASGPAKKYASSASPSYRLTLFEPLTGDWSCLPPIPGLPHGLPLFSNLAAVDRELVVIGGWDPETWAASDGVYIYDFTTGAWRRGAPMPGPRRSFFACAASADLRTVFVAGGHDEEKNALRSAMAYDLAADAWTPMPDMAQDRDECRGAFLRGAFHVIGGYPTEAQGRFSRSAEAFDVAAWRWGPVEEDKLEAGTCPRACVADDGGRLYACRPGGGIAALSEDESGSWRVVAEVPEDARVAPLMVAWDRTLMLMGSEKHGGDHVGYVAETLECKAAMTWRRVAVPEEYSGHVQAGCYMQI</sequence>